<feature type="domain" description="CRAL-TRIO" evidence="1">
    <location>
        <begin position="87"/>
        <end position="173"/>
    </location>
</feature>
<sequence length="173" mass="20077">MASFITKESEMISQLRLKLSDLQLKDKFNTDHFLLRWIRAGKHNLILAEKIFREHMTWREENDMDNILSWTPPEILLTSCPIKFLGYDKDNSPVRLISMGKTSANFGVIDLILQQARRFEAHFPETVKTIFIINCNAVFAAIFSLAKPLMSKATLDKLQIFSTRFQVQTIQQI</sequence>
<gene>
    <name evidence="2" type="ORF">AFUS01_LOCUS2667</name>
</gene>
<reference evidence="2" key="1">
    <citation type="submission" date="2021-06" db="EMBL/GenBank/DDBJ databases">
        <authorList>
            <person name="Hodson N. C."/>
            <person name="Mongue J. A."/>
            <person name="Jaron S. K."/>
        </authorList>
    </citation>
    <scope>NUCLEOTIDE SEQUENCE</scope>
</reference>
<dbReference type="GO" id="GO:0005737">
    <property type="term" value="C:cytoplasm"/>
    <property type="evidence" value="ECO:0007669"/>
    <property type="project" value="TreeGrafter"/>
</dbReference>
<dbReference type="InterPro" id="IPR001251">
    <property type="entry name" value="CRAL-TRIO_dom"/>
</dbReference>
<dbReference type="CDD" id="cd00170">
    <property type="entry name" value="SEC14"/>
    <property type="match status" value="1"/>
</dbReference>
<name>A0A8J2J647_9HEXA</name>
<comment type="caution">
    <text evidence="2">The sequence shown here is derived from an EMBL/GenBank/DDBJ whole genome shotgun (WGS) entry which is preliminary data.</text>
</comment>
<accession>A0A8J2J647</accession>
<dbReference type="Pfam" id="PF00650">
    <property type="entry name" value="CRAL_TRIO"/>
    <property type="match status" value="1"/>
</dbReference>
<evidence type="ECO:0000259" key="1">
    <source>
        <dbReference type="PROSITE" id="PS50191"/>
    </source>
</evidence>
<protein>
    <recommendedName>
        <fullName evidence="1">CRAL-TRIO domain-containing protein</fullName>
    </recommendedName>
</protein>
<dbReference type="PANTHER" id="PTHR23324:SF83">
    <property type="entry name" value="SEC14-LIKE PROTEIN 2"/>
    <property type="match status" value="1"/>
</dbReference>
<evidence type="ECO:0000313" key="2">
    <source>
        <dbReference type="EMBL" id="CAG7679199.1"/>
    </source>
</evidence>
<evidence type="ECO:0000313" key="3">
    <source>
        <dbReference type="Proteomes" id="UP000708208"/>
    </source>
</evidence>
<keyword evidence="3" id="KW-1185">Reference proteome</keyword>
<dbReference type="OrthoDB" id="1434354at2759"/>
<dbReference type="EMBL" id="CAJVCH010015427">
    <property type="protein sequence ID" value="CAG7679199.1"/>
    <property type="molecule type" value="Genomic_DNA"/>
</dbReference>
<dbReference type="PROSITE" id="PS50191">
    <property type="entry name" value="CRAL_TRIO"/>
    <property type="match status" value="1"/>
</dbReference>
<dbReference type="Proteomes" id="UP000708208">
    <property type="component" value="Unassembled WGS sequence"/>
</dbReference>
<dbReference type="AlphaFoldDB" id="A0A8J2J647"/>
<organism evidence="2 3">
    <name type="scientific">Allacma fusca</name>
    <dbReference type="NCBI Taxonomy" id="39272"/>
    <lineage>
        <taxon>Eukaryota</taxon>
        <taxon>Metazoa</taxon>
        <taxon>Ecdysozoa</taxon>
        <taxon>Arthropoda</taxon>
        <taxon>Hexapoda</taxon>
        <taxon>Collembola</taxon>
        <taxon>Symphypleona</taxon>
        <taxon>Sminthuridae</taxon>
        <taxon>Allacma</taxon>
    </lineage>
</organism>
<dbReference type="PANTHER" id="PTHR23324">
    <property type="entry name" value="SEC14 RELATED PROTEIN"/>
    <property type="match status" value="1"/>
</dbReference>
<proteinExistence type="predicted"/>
<dbReference type="InterPro" id="IPR051064">
    <property type="entry name" value="SEC14/CRAL-TRIO_domain"/>
</dbReference>